<evidence type="ECO:0000313" key="1">
    <source>
        <dbReference type="EMBL" id="KXB69068.1"/>
    </source>
</evidence>
<dbReference type="RefSeq" id="WP_060917515.1">
    <property type="nucleotide sequence ID" value="NZ_KQ960028.1"/>
</dbReference>
<dbReference type="AlphaFoldDB" id="A0A134AMZ0"/>
<sequence length="338" mass="39316">MGFINPFQIYSKGENTITNNILLLLSNLYRINPKIYELFINSVLPENINYEVIPVFTQQKSQKEGGIIDGYIQTKATKIIIETKIVGLDNTKKLINYCKNENPSETNILIHISDSTFDETTIKSINQKIRIYNFNFVSITFSELLSSLQEIVDEYPFNEELYRLSKDFYYYCSSMDLIKNVFRIVPCNKSFELNEKYHLYFQPESRGYSNHQFTGIYTAKEVKYIGKVNKVFLAELTEEGTLITKKISGNGEITSEEENRIINTIREFPKIYGYGDISKGHIFFLFDDNDFCPTKFKKISKYGLLGSRLFDLKVNLEIENVEKLSTLEIAEKLNDITW</sequence>
<comment type="caution">
    <text evidence="1">The sequence shown here is derived from an EMBL/GenBank/DDBJ whole genome shotgun (WGS) entry which is preliminary data.</text>
</comment>
<dbReference type="STRING" id="157687.HMPREF3180_00610"/>
<name>A0A134AMZ0_9FUSO</name>
<dbReference type="EMBL" id="LSDD01000036">
    <property type="protein sequence ID" value="KXB69068.1"/>
    <property type="molecule type" value="Genomic_DNA"/>
</dbReference>
<proteinExistence type="predicted"/>
<reference evidence="2" key="1">
    <citation type="submission" date="2016-01" db="EMBL/GenBank/DDBJ databases">
        <authorList>
            <person name="Mitreva M."/>
            <person name="Pepin K.H."/>
            <person name="Mihindukulasuriya K.A."/>
            <person name="Fulton R."/>
            <person name="Fronick C."/>
            <person name="O'Laughlin M."/>
            <person name="Miner T."/>
            <person name="Herter B."/>
            <person name="Rosa B.A."/>
            <person name="Cordes M."/>
            <person name="Tomlinson C."/>
            <person name="Wollam A."/>
            <person name="Palsikar V.B."/>
            <person name="Mardis E.R."/>
            <person name="Wilson R.K."/>
        </authorList>
    </citation>
    <scope>NUCLEOTIDE SEQUENCE [LARGE SCALE GENOMIC DNA]</scope>
    <source>
        <strain evidence="2">KA00185</strain>
    </source>
</reference>
<evidence type="ECO:0000313" key="2">
    <source>
        <dbReference type="Proteomes" id="UP000070483"/>
    </source>
</evidence>
<keyword evidence="2" id="KW-1185">Reference proteome</keyword>
<dbReference type="OrthoDB" id="81993at2"/>
<protein>
    <submittedName>
        <fullName evidence="1">Uncharacterized protein</fullName>
    </submittedName>
</protein>
<gene>
    <name evidence="1" type="ORF">HMPREF3180_00610</name>
</gene>
<accession>A0A134AMZ0</accession>
<dbReference type="PATRIC" id="fig|157687.3.peg.609"/>
<dbReference type="Proteomes" id="UP000070483">
    <property type="component" value="Unassembled WGS sequence"/>
</dbReference>
<organism evidence="1 2">
    <name type="scientific">Leptotrichia wadei</name>
    <dbReference type="NCBI Taxonomy" id="157687"/>
    <lineage>
        <taxon>Bacteria</taxon>
        <taxon>Fusobacteriati</taxon>
        <taxon>Fusobacteriota</taxon>
        <taxon>Fusobacteriia</taxon>
        <taxon>Fusobacteriales</taxon>
        <taxon>Leptotrichiaceae</taxon>
        <taxon>Leptotrichia</taxon>
    </lineage>
</organism>